<evidence type="ECO:0000256" key="3">
    <source>
        <dbReference type="ARBA" id="ARBA00010609"/>
    </source>
</evidence>
<dbReference type="EC" id="1.10.3.2" evidence="4 13"/>
<dbReference type="InterPro" id="IPR011706">
    <property type="entry name" value="Cu-oxidase_C"/>
</dbReference>
<dbReference type="Proteomes" id="UP000002051">
    <property type="component" value="Unassembled WGS sequence"/>
</dbReference>
<dbReference type="HOGENOM" id="CLU_006504_6_3_1"/>
<dbReference type="AlphaFoldDB" id="A0A072U0V9"/>
<keyword evidence="8 13" id="KW-0677">Repeat</keyword>
<keyword evidence="11" id="KW-0325">Glycoprotein</keyword>
<dbReference type="EMBL" id="CM001223">
    <property type="protein sequence ID" value="KEH23066.1"/>
    <property type="molecule type" value="Genomic_DNA"/>
</dbReference>
<keyword evidence="13" id="KW-0732">Signal</keyword>
<dbReference type="GO" id="GO:0048046">
    <property type="term" value="C:apoplast"/>
    <property type="evidence" value="ECO:0007669"/>
    <property type="project" value="UniProtKB-SubCell"/>
</dbReference>
<evidence type="ECO:0000259" key="15">
    <source>
        <dbReference type="Pfam" id="PF07731"/>
    </source>
</evidence>
<evidence type="ECO:0000256" key="12">
    <source>
        <dbReference type="ARBA" id="ARBA00023185"/>
    </source>
</evidence>
<organism evidence="17 20">
    <name type="scientific">Medicago truncatula</name>
    <name type="common">Barrel medic</name>
    <name type="synonym">Medicago tribuloides</name>
    <dbReference type="NCBI Taxonomy" id="3880"/>
    <lineage>
        <taxon>Eukaryota</taxon>
        <taxon>Viridiplantae</taxon>
        <taxon>Streptophyta</taxon>
        <taxon>Embryophyta</taxon>
        <taxon>Tracheophyta</taxon>
        <taxon>Spermatophyta</taxon>
        <taxon>Magnoliopsida</taxon>
        <taxon>eudicotyledons</taxon>
        <taxon>Gunneridae</taxon>
        <taxon>Pentapetalae</taxon>
        <taxon>rosids</taxon>
        <taxon>fabids</taxon>
        <taxon>Fabales</taxon>
        <taxon>Fabaceae</taxon>
        <taxon>Papilionoideae</taxon>
        <taxon>50 kb inversion clade</taxon>
        <taxon>NPAAA clade</taxon>
        <taxon>Hologalegina</taxon>
        <taxon>IRL clade</taxon>
        <taxon>Trifolieae</taxon>
        <taxon>Medicago</taxon>
    </lineage>
</organism>
<reference evidence="19" key="3">
    <citation type="submission" date="2015-04" db="UniProtKB">
        <authorList>
            <consortium name="EnsemblPlants"/>
        </authorList>
    </citation>
    <scope>IDENTIFICATION</scope>
    <source>
        <strain evidence="19">cv. Jemalong A17</strain>
    </source>
</reference>
<dbReference type="CDD" id="cd13875">
    <property type="entry name" value="CuRO_2_LCC_plant"/>
    <property type="match status" value="1"/>
</dbReference>
<dbReference type="Pfam" id="PF07732">
    <property type="entry name" value="Cu-oxidase_3"/>
    <property type="match status" value="1"/>
</dbReference>
<dbReference type="PANTHER" id="PTHR11709:SF483">
    <property type="entry name" value="LACCASE"/>
    <property type="match status" value="1"/>
</dbReference>
<feature type="domain" description="Plastocyanin-like" evidence="14">
    <location>
        <begin position="156"/>
        <end position="306"/>
    </location>
</feature>
<evidence type="ECO:0000259" key="14">
    <source>
        <dbReference type="Pfam" id="PF00394"/>
    </source>
</evidence>
<dbReference type="InterPro" id="IPR001117">
    <property type="entry name" value="Cu-oxidase_2nd"/>
</dbReference>
<dbReference type="InterPro" id="IPR045087">
    <property type="entry name" value="Cu-oxidase_fam"/>
</dbReference>
<name>A0A072U0V9_MEDTR</name>
<dbReference type="PANTHER" id="PTHR11709">
    <property type="entry name" value="MULTI-COPPER OXIDASE"/>
    <property type="match status" value="1"/>
</dbReference>
<proteinExistence type="inferred from homology"/>
<dbReference type="GO" id="GO:0046274">
    <property type="term" value="P:lignin catabolic process"/>
    <property type="evidence" value="ECO:0007669"/>
    <property type="project" value="UniProtKB-KW"/>
</dbReference>
<evidence type="ECO:0000256" key="2">
    <source>
        <dbReference type="ARBA" id="ARBA00004271"/>
    </source>
</evidence>
<comment type="cofactor">
    <cofactor evidence="13">
        <name>Cu cation</name>
        <dbReference type="ChEBI" id="CHEBI:23378"/>
    </cofactor>
    <text evidence="13">Binds 4 Cu cations per monomer.</text>
</comment>
<feature type="domain" description="Plastocyanin-like" evidence="16">
    <location>
        <begin position="31"/>
        <end position="145"/>
    </location>
</feature>
<evidence type="ECO:0000256" key="8">
    <source>
        <dbReference type="ARBA" id="ARBA00022737"/>
    </source>
</evidence>
<dbReference type="KEGG" id="mtr:25498652"/>
<evidence type="ECO:0000256" key="11">
    <source>
        <dbReference type="ARBA" id="ARBA00023180"/>
    </source>
</evidence>
<dbReference type="CDD" id="cd13897">
    <property type="entry name" value="CuRO_3_LCC_plant"/>
    <property type="match status" value="1"/>
</dbReference>
<dbReference type="SUPFAM" id="SSF49503">
    <property type="entry name" value="Cupredoxins"/>
    <property type="match status" value="3"/>
</dbReference>
<keyword evidence="7 13" id="KW-0479">Metal-binding</keyword>
<evidence type="ECO:0000256" key="5">
    <source>
        <dbReference type="ARBA" id="ARBA00022523"/>
    </source>
</evidence>
<evidence type="ECO:0000313" key="20">
    <source>
        <dbReference type="Proteomes" id="UP000002051"/>
    </source>
</evidence>
<dbReference type="InterPro" id="IPR034289">
    <property type="entry name" value="CuRO_3_LCC"/>
</dbReference>
<evidence type="ECO:0000313" key="21">
    <source>
        <dbReference type="Proteomes" id="UP000265566"/>
    </source>
</evidence>
<feature type="chain" id="PRO_5014483285" description="Laccase" evidence="13">
    <location>
        <begin position="25"/>
        <end position="571"/>
    </location>
</feature>
<evidence type="ECO:0000256" key="1">
    <source>
        <dbReference type="ARBA" id="ARBA00000349"/>
    </source>
</evidence>
<comment type="catalytic activity">
    <reaction evidence="1 13">
        <text>4 hydroquinone + O2 = 4 benzosemiquinone + 2 H2O</text>
        <dbReference type="Rhea" id="RHEA:11276"/>
        <dbReference type="ChEBI" id="CHEBI:15377"/>
        <dbReference type="ChEBI" id="CHEBI:15379"/>
        <dbReference type="ChEBI" id="CHEBI:17594"/>
        <dbReference type="ChEBI" id="CHEBI:17977"/>
        <dbReference type="EC" id="1.10.3.2"/>
    </reaction>
</comment>
<dbReference type="InterPro" id="IPR034288">
    <property type="entry name" value="CuRO_1_LCC"/>
</dbReference>
<comment type="similarity">
    <text evidence="3 13">Belongs to the multicopper oxidase family.</text>
</comment>
<dbReference type="EMBL" id="PSQE01000007">
    <property type="protein sequence ID" value="RHN46321.1"/>
    <property type="molecule type" value="Genomic_DNA"/>
</dbReference>
<dbReference type="InterPro" id="IPR017761">
    <property type="entry name" value="Laccase"/>
</dbReference>
<keyword evidence="20" id="KW-1185">Reference proteome</keyword>
<dbReference type="Pfam" id="PF07731">
    <property type="entry name" value="Cu-oxidase_2"/>
    <property type="match status" value="1"/>
</dbReference>
<dbReference type="InterPro" id="IPR008972">
    <property type="entry name" value="Cupredoxin"/>
</dbReference>
<evidence type="ECO:0000256" key="6">
    <source>
        <dbReference type="ARBA" id="ARBA00022525"/>
    </source>
</evidence>
<reference evidence="21" key="4">
    <citation type="journal article" date="2018" name="Nat. Plants">
        <title>Whole-genome landscape of Medicago truncatula symbiotic genes.</title>
        <authorList>
            <person name="Pecrix Y."/>
            <person name="Staton S.E."/>
            <person name="Sallet E."/>
            <person name="Lelandais-Briere C."/>
            <person name="Moreau S."/>
            <person name="Carrere S."/>
            <person name="Blein T."/>
            <person name="Jardinaud M.F."/>
            <person name="Latrasse D."/>
            <person name="Zouine M."/>
            <person name="Zahm M."/>
            <person name="Kreplak J."/>
            <person name="Mayjonade B."/>
            <person name="Satge C."/>
            <person name="Perez M."/>
            <person name="Cauet S."/>
            <person name="Marande W."/>
            <person name="Chantry-Darmon C."/>
            <person name="Lopez-Roques C."/>
            <person name="Bouchez O."/>
            <person name="Berard A."/>
            <person name="Debelle F."/>
            <person name="Munos S."/>
            <person name="Bendahmane A."/>
            <person name="Berges H."/>
            <person name="Niebel A."/>
            <person name="Buitink J."/>
            <person name="Frugier F."/>
            <person name="Benhamed M."/>
            <person name="Crespi M."/>
            <person name="Gouzy J."/>
            <person name="Gamas P."/>
        </authorList>
    </citation>
    <scope>NUCLEOTIDE SEQUENCE [LARGE SCALE GENOMIC DNA]</scope>
    <source>
        <strain evidence="21">cv. Jemalong A17</strain>
    </source>
</reference>
<dbReference type="GO" id="GO:0005507">
    <property type="term" value="F:copper ion binding"/>
    <property type="evidence" value="ECO:0007669"/>
    <property type="project" value="InterPro"/>
</dbReference>
<dbReference type="InterPro" id="IPR011707">
    <property type="entry name" value="Cu-oxidase-like_N"/>
</dbReference>
<reference evidence="17 20" key="1">
    <citation type="journal article" date="2011" name="Nature">
        <title>The Medicago genome provides insight into the evolution of rhizobial symbioses.</title>
        <authorList>
            <person name="Young N.D."/>
            <person name="Debelle F."/>
            <person name="Oldroyd G.E."/>
            <person name="Geurts R."/>
            <person name="Cannon S.B."/>
            <person name="Udvardi M.K."/>
            <person name="Benedito V.A."/>
            <person name="Mayer K.F."/>
            <person name="Gouzy J."/>
            <person name="Schoof H."/>
            <person name="Van de Peer Y."/>
            <person name="Proost S."/>
            <person name="Cook D.R."/>
            <person name="Meyers B.C."/>
            <person name="Spannagl M."/>
            <person name="Cheung F."/>
            <person name="De Mita S."/>
            <person name="Krishnakumar V."/>
            <person name="Gundlach H."/>
            <person name="Zhou S."/>
            <person name="Mudge J."/>
            <person name="Bharti A.K."/>
            <person name="Murray J.D."/>
            <person name="Naoumkina M.A."/>
            <person name="Rosen B."/>
            <person name="Silverstein K.A."/>
            <person name="Tang H."/>
            <person name="Rombauts S."/>
            <person name="Zhao P.X."/>
            <person name="Zhou P."/>
            <person name="Barbe V."/>
            <person name="Bardou P."/>
            <person name="Bechner M."/>
            <person name="Bellec A."/>
            <person name="Berger A."/>
            <person name="Berges H."/>
            <person name="Bidwell S."/>
            <person name="Bisseling T."/>
            <person name="Choisne N."/>
            <person name="Couloux A."/>
            <person name="Denny R."/>
            <person name="Deshpande S."/>
            <person name="Dai X."/>
            <person name="Doyle J.J."/>
            <person name="Dudez A.M."/>
            <person name="Farmer A.D."/>
            <person name="Fouteau S."/>
            <person name="Franken C."/>
            <person name="Gibelin C."/>
            <person name="Gish J."/>
            <person name="Goldstein S."/>
            <person name="Gonzalez A.J."/>
            <person name="Green P.J."/>
            <person name="Hallab A."/>
            <person name="Hartog M."/>
            <person name="Hua A."/>
            <person name="Humphray S.J."/>
            <person name="Jeong D.H."/>
            <person name="Jing Y."/>
            <person name="Jocker A."/>
            <person name="Kenton S.M."/>
            <person name="Kim D.J."/>
            <person name="Klee K."/>
            <person name="Lai H."/>
            <person name="Lang C."/>
            <person name="Lin S."/>
            <person name="Macmil S.L."/>
            <person name="Magdelenat G."/>
            <person name="Matthews L."/>
            <person name="McCorrison J."/>
            <person name="Monaghan E.L."/>
            <person name="Mun J.H."/>
            <person name="Najar F.Z."/>
            <person name="Nicholson C."/>
            <person name="Noirot C."/>
            <person name="O'Bleness M."/>
            <person name="Paule C.R."/>
            <person name="Poulain J."/>
            <person name="Prion F."/>
            <person name="Qin B."/>
            <person name="Qu C."/>
            <person name="Retzel E.F."/>
            <person name="Riddle C."/>
            <person name="Sallet E."/>
            <person name="Samain S."/>
            <person name="Samson N."/>
            <person name="Sanders I."/>
            <person name="Saurat O."/>
            <person name="Scarpelli C."/>
            <person name="Schiex T."/>
            <person name="Segurens B."/>
            <person name="Severin A.J."/>
            <person name="Sherrier D.J."/>
            <person name="Shi R."/>
            <person name="Sims S."/>
            <person name="Singer S.R."/>
            <person name="Sinharoy S."/>
            <person name="Sterck L."/>
            <person name="Viollet A."/>
            <person name="Wang B.B."/>
            <person name="Wang K."/>
            <person name="Wang M."/>
            <person name="Wang X."/>
            <person name="Warfsmann J."/>
            <person name="Weissenbach J."/>
            <person name="White D.D."/>
            <person name="White J.D."/>
            <person name="Wiley G.B."/>
            <person name="Wincker P."/>
            <person name="Xing Y."/>
            <person name="Yang L."/>
            <person name="Yao Z."/>
            <person name="Ying F."/>
            <person name="Zhai J."/>
            <person name="Zhou L."/>
            <person name="Zuber A."/>
            <person name="Denarie J."/>
            <person name="Dixon R.A."/>
            <person name="May G.D."/>
            <person name="Schwartz D.C."/>
            <person name="Rogers J."/>
            <person name="Quetier F."/>
            <person name="Town C.D."/>
            <person name="Roe B.A."/>
        </authorList>
    </citation>
    <scope>NUCLEOTIDE SEQUENCE [LARGE SCALE GENOMIC DNA]</scope>
    <source>
        <strain evidence="17">A17</strain>
        <strain evidence="19 20">cv. Jemalong A17</strain>
    </source>
</reference>
<evidence type="ECO:0000256" key="9">
    <source>
        <dbReference type="ARBA" id="ARBA00023002"/>
    </source>
</evidence>
<evidence type="ECO:0000256" key="4">
    <source>
        <dbReference type="ARBA" id="ARBA00012297"/>
    </source>
</evidence>
<evidence type="ECO:0000256" key="7">
    <source>
        <dbReference type="ARBA" id="ARBA00022723"/>
    </source>
</evidence>
<gene>
    <name evidence="19" type="primary">25498652</name>
    <name evidence="17" type="ordered locus">MTR_7g065980</name>
    <name evidence="18" type="ORF">MtrunA17_Chr7g0240991</name>
</gene>
<dbReference type="GO" id="GO:0052716">
    <property type="term" value="F:hydroquinone:oxygen oxidoreductase activity"/>
    <property type="evidence" value="ECO:0007669"/>
    <property type="project" value="UniProtKB-EC"/>
</dbReference>
<dbReference type="OrthoDB" id="2121828at2759"/>
<evidence type="ECO:0000313" key="18">
    <source>
        <dbReference type="EMBL" id="RHN46321.1"/>
    </source>
</evidence>
<dbReference type="PROSITE" id="PS00079">
    <property type="entry name" value="MULTICOPPER_OXIDASE1"/>
    <property type="match status" value="1"/>
</dbReference>
<dbReference type="Pfam" id="PF00394">
    <property type="entry name" value="Cu-oxidase"/>
    <property type="match status" value="1"/>
</dbReference>
<keyword evidence="9 13" id="KW-0560">Oxidoreductase</keyword>
<protein>
    <recommendedName>
        <fullName evidence="4 13">Laccase</fullName>
        <ecNumber evidence="4 13">1.10.3.2</ecNumber>
    </recommendedName>
    <alternativeName>
        <fullName evidence="13">Benzenediol:oxygen oxidoreductase</fullName>
    </alternativeName>
    <alternativeName>
        <fullName evidence="13">Diphenol oxidase</fullName>
    </alternativeName>
    <alternativeName>
        <fullName evidence="13">Urishiol oxidase</fullName>
    </alternativeName>
</protein>
<evidence type="ECO:0000313" key="19">
    <source>
        <dbReference type="EnsemblPlants" id="KEH23066"/>
    </source>
</evidence>
<dbReference type="CDD" id="cd13849">
    <property type="entry name" value="CuRO_1_LCC_plant"/>
    <property type="match status" value="1"/>
</dbReference>
<reference evidence="18" key="5">
    <citation type="journal article" date="2018" name="Nat. Plants">
        <title>Whole-genome landscape of Medicago truncatula symbiotic genes.</title>
        <authorList>
            <person name="Pecrix Y."/>
            <person name="Gamas P."/>
            <person name="Carrere S."/>
        </authorList>
    </citation>
    <scope>NUCLEOTIDE SEQUENCE</scope>
    <source>
        <tissue evidence="18">Leaves</tissue>
    </source>
</reference>
<feature type="signal peptide" evidence="13">
    <location>
        <begin position="1"/>
        <end position="24"/>
    </location>
</feature>
<evidence type="ECO:0000259" key="16">
    <source>
        <dbReference type="Pfam" id="PF07732"/>
    </source>
</evidence>
<evidence type="ECO:0000256" key="10">
    <source>
        <dbReference type="ARBA" id="ARBA00023008"/>
    </source>
</evidence>
<keyword evidence="6 13" id="KW-0964">Secreted</keyword>
<keyword evidence="10 13" id="KW-0186">Copper</keyword>
<dbReference type="Proteomes" id="UP000265566">
    <property type="component" value="Chromosome 7"/>
</dbReference>
<dbReference type="InterPro" id="IPR033138">
    <property type="entry name" value="Cu_oxidase_CS"/>
</dbReference>
<sequence>MNILLWQTWAFALILSSFMASAATVEHTFLVENKTIKRLCNEQVIVTVNGLYPGPKLEVRDGDSVIVHVINNSPYNITIHWHGVFQLYSAWSDGPEYITQCSIRPENKFTYKFNVTQQEGTLWWHAHASVVRATVHGAIIIQPRSGRFPFPKPYKEVPIILGDWYDGNVEEIIQKELETGDKIASDAFTINGFPGDLFNCSKNQMYKLKVKQGKTYLFRMVNAALANNLFFKIADHKFTVVAMDAAYTEPYTTDIIVIAAGQSADILFTADQPKGSYYMAASPYVVGEPVGLFDNSTTRAVVFYEGYKKLKTKHIVPLMPALPLHNNTPIAHKFFSNITGLVGGPNWVPVPLEVDEHMYITINMGLVPCPVNAKCTGPLGQKFASSMNNESFLLPVGKGYSIMEAYFYNVSGIYTTDFPDNPPKFFDFVNPKIFLDPNVTFTPKSTKVKQFKYNSTVEIVFQNTAILNAQSHPMHLHGMNFHVLAQDFGIFNPTTDKLKYNLVNPSIRNTVAVPVGGWAAIRFRTNNPGVWFLHCHVDDHNLWGLVTAFIVENGPTPSTSLGPPPADLPKC</sequence>
<comment type="function">
    <text evidence="13">Lignin degradation and detoxification of lignin-derived products.</text>
</comment>
<reference evidence="17 20" key="2">
    <citation type="journal article" date="2014" name="BMC Genomics">
        <title>An improved genome release (version Mt4.0) for the model legume Medicago truncatula.</title>
        <authorList>
            <person name="Tang H."/>
            <person name="Krishnakumar V."/>
            <person name="Bidwell S."/>
            <person name="Rosen B."/>
            <person name="Chan A."/>
            <person name="Zhou S."/>
            <person name="Gentzbittel L."/>
            <person name="Childs K.L."/>
            <person name="Yandell M."/>
            <person name="Gundlach H."/>
            <person name="Mayer K.F."/>
            <person name="Schwartz D.C."/>
            <person name="Town C.D."/>
        </authorList>
    </citation>
    <scope>GENOME REANNOTATION</scope>
    <source>
        <strain evidence="17">A17</strain>
        <strain evidence="19 20">cv. Jemalong A17</strain>
    </source>
</reference>
<dbReference type="GO" id="GO:0016491">
    <property type="term" value="F:oxidoreductase activity"/>
    <property type="evidence" value="ECO:0000318"/>
    <property type="project" value="GO_Central"/>
</dbReference>
<dbReference type="Gramene" id="rna40801">
    <property type="protein sequence ID" value="RHN46321.1"/>
    <property type="gene ID" value="gene40801"/>
</dbReference>
<dbReference type="PROSITE" id="PS00080">
    <property type="entry name" value="MULTICOPPER_OXIDASE2"/>
    <property type="match status" value="1"/>
</dbReference>
<feature type="domain" description="Plastocyanin-like" evidence="15">
    <location>
        <begin position="420"/>
        <end position="554"/>
    </location>
</feature>
<keyword evidence="5 13" id="KW-0052">Apoplast</keyword>
<accession>A0A072U0V9</accession>
<dbReference type="STRING" id="3880.A0A072U0V9"/>
<dbReference type="EnsemblPlants" id="KEH23066">
    <property type="protein sequence ID" value="KEH23066"/>
    <property type="gene ID" value="MTR_7g065980"/>
</dbReference>
<dbReference type="InterPro" id="IPR002355">
    <property type="entry name" value="Cu_oxidase_Cu_BS"/>
</dbReference>
<dbReference type="NCBIfam" id="TIGR03389">
    <property type="entry name" value="laccase"/>
    <property type="match status" value="1"/>
</dbReference>
<dbReference type="InterPro" id="IPR034285">
    <property type="entry name" value="CuRO_2_LCC"/>
</dbReference>
<evidence type="ECO:0000313" key="17">
    <source>
        <dbReference type="EMBL" id="KEH23066.1"/>
    </source>
</evidence>
<dbReference type="Gene3D" id="2.60.40.420">
    <property type="entry name" value="Cupredoxins - blue copper proteins"/>
    <property type="match status" value="3"/>
</dbReference>
<comment type="subcellular location">
    <subcellularLocation>
        <location evidence="2 13">Secreted</location>
        <location evidence="2 13">Extracellular space</location>
        <location evidence="2 13">Apoplast</location>
    </subcellularLocation>
</comment>
<evidence type="ECO:0000256" key="13">
    <source>
        <dbReference type="RuleBase" id="RU361119"/>
    </source>
</evidence>
<keyword evidence="12 13" id="KW-0439">Lignin degradation</keyword>